<accession>A0A238XR18</accession>
<protein>
    <submittedName>
        <fullName evidence="1">Phosphohistidine phosphatase</fullName>
    </submittedName>
</protein>
<dbReference type="Proteomes" id="UP000198324">
    <property type="component" value="Unassembled WGS sequence"/>
</dbReference>
<evidence type="ECO:0000313" key="2">
    <source>
        <dbReference type="Proteomes" id="UP000198324"/>
    </source>
</evidence>
<organism evidence="1 2">
    <name type="scientific">Humidesulfovibrio mexicanus</name>
    <dbReference type="NCBI Taxonomy" id="147047"/>
    <lineage>
        <taxon>Bacteria</taxon>
        <taxon>Pseudomonadati</taxon>
        <taxon>Thermodesulfobacteriota</taxon>
        <taxon>Desulfovibrionia</taxon>
        <taxon>Desulfovibrionales</taxon>
        <taxon>Desulfovibrionaceae</taxon>
        <taxon>Humidesulfovibrio</taxon>
    </lineage>
</organism>
<dbReference type="InterPro" id="IPR029033">
    <property type="entry name" value="His_PPase_superfam"/>
</dbReference>
<gene>
    <name evidence="1" type="ORF">SAMN04488503_0362</name>
</gene>
<evidence type="ECO:0000313" key="1">
    <source>
        <dbReference type="EMBL" id="SNR61425.1"/>
    </source>
</evidence>
<dbReference type="EMBL" id="FZOC01000001">
    <property type="protein sequence ID" value="SNR61425.1"/>
    <property type="molecule type" value="Genomic_DNA"/>
</dbReference>
<dbReference type="CDD" id="cd07067">
    <property type="entry name" value="HP_PGM_like"/>
    <property type="match status" value="1"/>
</dbReference>
<dbReference type="AlphaFoldDB" id="A0A238XR18"/>
<reference evidence="1 2" key="1">
    <citation type="submission" date="2017-06" db="EMBL/GenBank/DDBJ databases">
        <authorList>
            <person name="Kim H.J."/>
            <person name="Triplett B.A."/>
        </authorList>
    </citation>
    <scope>NUCLEOTIDE SEQUENCE [LARGE SCALE GENOMIC DNA]</scope>
    <source>
        <strain evidence="1 2">DSM 13116</strain>
    </source>
</reference>
<proteinExistence type="predicted"/>
<dbReference type="Gene3D" id="3.40.50.1240">
    <property type="entry name" value="Phosphoglycerate mutase-like"/>
    <property type="match status" value="1"/>
</dbReference>
<name>A0A238XR18_9BACT</name>
<dbReference type="InterPro" id="IPR013078">
    <property type="entry name" value="His_Pase_superF_clade-1"/>
</dbReference>
<dbReference type="SUPFAM" id="SSF53254">
    <property type="entry name" value="Phosphoglycerate mutase-like"/>
    <property type="match status" value="1"/>
</dbReference>
<dbReference type="OrthoDB" id="9810154at2"/>
<sequence length="163" mass="17509">MNLYLMQHGPCLPQEVKANQPLTPVGQDQMISAARAMRIMGLWFDALLASPFHPAMQAASIIAEGMGYAPSSVTSFAALRGDTPLKHCLEHLRECERHQSVLLCGEMPLLGALASHLLTSGPKLSLALEGGSLLAISQPRLDGRNGTLRWLLQPGQMQMIAAG</sequence>
<keyword evidence="2" id="KW-1185">Reference proteome</keyword>
<dbReference type="RefSeq" id="WP_089271105.1">
    <property type="nucleotide sequence ID" value="NZ_FZOC01000001.1"/>
</dbReference>